<dbReference type="GO" id="GO:0005524">
    <property type="term" value="F:ATP binding"/>
    <property type="evidence" value="ECO:0007669"/>
    <property type="project" value="UniProtKB-KW"/>
</dbReference>
<evidence type="ECO:0000313" key="4">
    <source>
        <dbReference type="EMBL" id="CAI4033959.1"/>
    </source>
</evidence>
<organism evidence="4 5">
    <name type="scientific">Nitrospira tepida</name>
    <dbReference type="NCBI Taxonomy" id="2973512"/>
    <lineage>
        <taxon>Bacteria</taxon>
        <taxon>Pseudomonadati</taxon>
        <taxon>Nitrospirota</taxon>
        <taxon>Nitrospiria</taxon>
        <taxon>Nitrospirales</taxon>
        <taxon>Nitrospiraceae</taxon>
        <taxon>Nitrospira</taxon>
    </lineage>
</organism>
<keyword evidence="2 4" id="KW-0067">ATP-binding</keyword>
<dbReference type="Proteomes" id="UP001179121">
    <property type="component" value="Chromosome"/>
</dbReference>
<dbReference type="InterPro" id="IPR003439">
    <property type="entry name" value="ABC_transporter-like_ATP-bd"/>
</dbReference>
<proteinExistence type="predicted"/>
<dbReference type="AlphaFoldDB" id="A0AA86N3D7"/>
<dbReference type="PANTHER" id="PTHR43038">
    <property type="entry name" value="ATP-BINDING CASSETTE, SUB-FAMILY H, MEMBER 1"/>
    <property type="match status" value="1"/>
</dbReference>
<dbReference type="InterPro" id="IPR003593">
    <property type="entry name" value="AAA+_ATPase"/>
</dbReference>
<evidence type="ECO:0000313" key="5">
    <source>
        <dbReference type="Proteomes" id="UP001179121"/>
    </source>
</evidence>
<dbReference type="Gene3D" id="3.40.50.300">
    <property type="entry name" value="P-loop containing nucleotide triphosphate hydrolases"/>
    <property type="match status" value="2"/>
</dbReference>
<dbReference type="EMBL" id="OX365700">
    <property type="protein sequence ID" value="CAI4033959.1"/>
    <property type="molecule type" value="Genomic_DNA"/>
</dbReference>
<feature type="domain" description="ABC transporter" evidence="3">
    <location>
        <begin position="8"/>
        <end position="242"/>
    </location>
</feature>
<evidence type="ECO:0000259" key="3">
    <source>
        <dbReference type="PROSITE" id="PS50893"/>
    </source>
</evidence>
<accession>A0AA86N3D7</accession>
<dbReference type="PANTHER" id="PTHR43038:SF3">
    <property type="entry name" value="ABC TRANSPORTER G FAMILY MEMBER 20 ISOFORM X1"/>
    <property type="match status" value="1"/>
</dbReference>
<name>A0AA86N3D7_9BACT</name>
<dbReference type="Pfam" id="PF00005">
    <property type="entry name" value="ABC_tran"/>
    <property type="match status" value="2"/>
</dbReference>
<dbReference type="PROSITE" id="PS50893">
    <property type="entry name" value="ABC_TRANSPORTER_2"/>
    <property type="match status" value="2"/>
</dbReference>
<dbReference type="InterPro" id="IPR017871">
    <property type="entry name" value="ABC_transporter-like_CS"/>
</dbReference>
<keyword evidence="1" id="KW-0547">Nucleotide-binding</keyword>
<protein>
    <submittedName>
        <fullName evidence="4">ABC transporter ATP-binding protein</fullName>
    </submittedName>
</protein>
<dbReference type="GO" id="GO:0016887">
    <property type="term" value="F:ATP hydrolysis activity"/>
    <property type="evidence" value="ECO:0007669"/>
    <property type="project" value="InterPro"/>
</dbReference>
<sequence length="656" mass="72518">MADDQTIVRVSGFVKRYKRHVAVQGVDLEVRRGEIYGLIGPDGSGKSSLMKAIAGVLSYEAGEVEVFGIRVDSERAAEQVKQRIGFLPQGLGLNLYPELSVEENIDFFARLRLVPEAELRERKARLLAMTRLDRFRDRPMKQLSGGMKQKLGLICTLIHEPELAILDEPTTGVDPVSRRDFWIILAELLQERGMTALVSTAYMDEAARFHRLSFLSQGVTLTVGRPADILAMVPGVKVVLQATLQLEALERLKREFPQAEALGPAIHVFLQDPDPATAVRRVQAVLGEFPAPHIRTEASELEDVFVALLLRQSGQTGQAAAAEWTPPASERNTHEGVAIEAKDLSRDFGAFRAVDRVGFRVKQGEIFGLLGANGAGKTTVIKMLTGILPPSEGEGWVAGADMRGAAGTIKERIGYMSQAFSLYLDLTVVENIRLFAGIYGLSGRETRERLEWILAMAGLKGYETDLTGRLPMGVRQRLALGCALVHRPRVLFLDEPTSGVDPIGRRRFWDILSRLSREDGVAILITTHYMSEAEHCDHLALMYAGRVVAEGAPADMKSRVEEEAGRLLEIRTDQPSPALKRLEQAGYAGAALFGTNIHLLASDPAREESRIRRMLEAERIRVDAVTQLPLSLEDVFVYRVMSLERQERRTAKEAAA</sequence>
<feature type="domain" description="ABC transporter" evidence="3">
    <location>
        <begin position="339"/>
        <end position="569"/>
    </location>
</feature>
<dbReference type="PROSITE" id="PS00211">
    <property type="entry name" value="ABC_TRANSPORTER_1"/>
    <property type="match status" value="1"/>
</dbReference>
<reference evidence="4" key="1">
    <citation type="submission" date="2022-10" db="EMBL/GenBank/DDBJ databases">
        <authorList>
            <person name="Koch H."/>
        </authorList>
    </citation>
    <scope>NUCLEOTIDE SEQUENCE</scope>
    <source>
        <strain evidence="4">DNF</strain>
    </source>
</reference>
<dbReference type="SUPFAM" id="SSF52540">
    <property type="entry name" value="P-loop containing nucleoside triphosphate hydrolases"/>
    <property type="match status" value="2"/>
</dbReference>
<dbReference type="InterPro" id="IPR027417">
    <property type="entry name" value="P-loop_NTPase"/>
</dbReference>
<evidence type="ECO:0000256" key="2">
    <source>
        <dbReference type="ARBA" id="ARBA00022840"/>
    </source>
</evidence>
<keyword evidence="5" id="KW-1185">Reference proteome</keyword>
<dbReference type="KEGG" id="nti:DNFV4_04401"/>
<evidence type="ECO:0000256" key="1">
    <source>
        <dbReference type="ARBA" id="ARBA00022741"/>
    </source>
</evidence>
<dbReference type="SMART" id="SM00382">
    <property type="entry name" value="AAA"/>
    <property type="match status" value="2"/>
</dbReference>
<dbReference type="RefSeq" id="WP_289271382.1">
    <property type="nucleotide sequence ID" value="NZ_OX365700.1"/>
</dbReference>
<dbReference type="CDD" id="cd03230">
    <property type="entry name" value="ABC_DR_subfamily_A"/>
    <property type="match status" value="1"/>
</dbReference>
<gene>
    <name evidence="4" type="ORF">DNFV4_04401</name>
</gene>